<feature type="region of interest" description="Disordered" evidence="1">
    <location>
        <begin position="1"/>
        <end position="32"/>
    </location>
</feature>
<evidence type="ECO:0000256" key="1">
    <source>
        <dbReference type="SAM" id="MobiDB-lite"/>
    </source>
</evidence>
<reference evidence="2 3" key="1">
    <citation type="journal article" date="2019" name="Sci. Rep.">
        <title>Orb-weaving spider Araneus ventricosus genome elucidates the spidroin gene catalogue.</title>
        <authorList>
            <person name="Kono N."/>
            <person name="Nakamura H."/>
            <person name="Ohtoshi R."/>
            <person name="Moran D.A.P."/>
            <person name="Shinohara A."/>
            <person name="Yoshida Y."/>
            <person name="Fujiwara M."/>
            <person name="Mori M."/>
            <person name="Tomita M."/>
            <person name="Arakawa K."/>
        </authorList>
    </citation>
    <scope>NUCLEOTIDE SEQUENCE [LARGE SCALE GENOMIC DNA]</scope>
</reference>
<dbReference type="Proteomes" id="UP000499080">
    <property type="component" value="Unassembled WGS sequence"/>
</dbReference>
<keyword evidence="3" id="KW-1185">Reference proteome</keyword>
<feature type="compositionally biased region" description="Basic and acidic residues" evidence="1">
    <location>
        <begin position="18"/>
        <end position="31"/>
    </location>
</feature>
<evidence type="ECO:0000313" key="3">
    <source>
        <dbReference type="Proteomes" id="UP000499080"/>
    </source>
</evidence>
<accession>A0A4Y2L2H9</accession>
<gene>
    <name evidence="2" type="ORF">AVEN_266846_1</name>
</gene>
<proteinExistence type="predicted"/>
<organism evidence="2 3">
    <name type="scientific">Araneus ventricosus</name>
    <name type="common">Orbweaver spider</name>
    <name type="synonym">Epeira ventricosa</name>
    <dbReference type="NCBI Taxonomy" id="182803"/>
    <lineage>
        <taxon>Eukaryota</taxon>
        <taxon>Metazoa</taxon>
        <taxon>Ecdysozoa</taxon>
        <taxon>Arthropoda</taxon>
        <taxon>Chelicerata</taxon>
        <taxon>Arachnida</taxon>
        <taxon>Araneae</taxon>
        <taxon>Araneomorphae</taxon>
        <taxon>Entelegynae</taxon>
        <taxon>Araneoidea</taxon>
        <taxon>Araneidae</taxon>
        <taxon>Araneus</taxon>
    </lineage>
</organism>
<protein>
    <submittedName>
        <fullName evidence="2">Uncharacterized protein</fullName>
    </submittedName>
</protein>
<comment type="caution">
    <text evidence="2">The sequence shown here is derived from an EMBL/GenBank/DDBJ whole genome shotgun (WGS) entry which is preliminary data.</text>
</comment>
<dbReference type="AlphaFoldDB" id="A0A4Y2L2H9"/>
<sequence>MLFRETAGALSQGKRKGREGERGKGSERQKNDYYTQYQQIRDILPNVGELPPVTHGDGLVGRFQSLLLTSPWHQAVNTWPVRGVIRAV</sequence>
<evidence type="ECO:0000313" key="2">
    <source>
        <dbReference type="EMBL" id="GBN08871.1"/>
    </source>
</evidence>
<name>A0A4Y2L2H9_ARAVE</name>
<dbReference type="EMBL" id="BGPR01117073">
    <property type="protein sequence ID" value="GBN08871.1"/>
    <property type="molecule type" value="Genomic_DNA"/>
</dbReference>